<evidence type="ECO:0000313" key="2">
    <source>
        <dbReference type="EMBL" id="KXL53673.1"/>
    </source>
</evidence>
<dbReference type="InterPro" id="IPR043964">
    <property type="entry name" value="P-loop_TraG"/>
</dbReference>
<dbReference type="Pfam" id="PF19044">
    <property type="entry name" value="P-loop_TraG"/>
    <property type="match status" value="1"/>
</dbReference>
<dbReference type="PANTHER" id="PTHR30121:SF6">
    <property type="entry name" value="SLR6007 PROTEIN"/>
    <property type="match status" value="1"/>
</dbReference>
<dbReference type="PANTHER" id="PTHR30121">
    <property type="entry name" value="UNCHARACTERIZED PROTEIN YJGR-RELATED"/>
    <property type="match status" value="1"/>
</dbReference>
<accession>A0A136WGX5</accession>
<feature type="domain" description="TraG P-loop" evidence="1">
    <location>
        <begin position="448"/>
        <end position="730"/>
    </location>
</feature>
<reference evidence="2 3" key="1">
    <citation type="submission" date="2016-01" db="EMBL/GenBank/DDBJ databases">
        <title>Genome sequence of Clostridium neopropionicum X4, DSM-3847.</title>
        <authorList>
            <person name="Poehlein A."/>
            <person name="Beck M.H."/>
            <person name="Bengelsdorf F.R."/>
            <person name="Daniel R."/>
            <person name="Duerre P."/>
        </authorList>
    </citation>
    <scope>NUCLEOTIDE SEQUENCE [LARGE SCALE GENOMIC DNA]</scope>
    <source>
        <strain evidence="2 3">DSM-3847</strain>
    </source>
</reference>
<dbReference type="InterPro" id="IPR027417">
    <property type="entry name" value="P-loop_NTPase"/>
</dbReference>
<dbReference type="SUPFAM" id="SSF52540">
    <property type="entry name" value="P-loop containing nucleoside triphosphate hydrolases"/>
    <property type="match status" value="1"/>
</dbReference>
<name>A0A136WGX5_9FIRM</name>
<dbReference type="EMBL" id="LRVM01000002">
    <property type="protein sequence ID" value="KXL53673.1"/>
    <property type="molecule type" value="Genomic_DNA"/>
</dbReference>
<sequence length="792" mass="90803">MSKDNTKQEVKLTRAEKKEINNIIAKYKGDGKKAMSAQQSIPYKRLYPDGICRVDEDFYSKSILFEDINYQLAENEDKSAIFDGWSNFLNYFDTSIKFQLSFLNITGNEKIFEDSITIAPQEDDFNSIREEYSDMLLKQLSKGNNGIIKRKYLTFGIHADSYKKAKTRLERIETDIYNNFKKLGVRMESLDGKERLHLLRNMLYMDEKQSFNFEWNWLPVSGLSTKDFIVPSSFYFGDAKRFKTGDKFGAVSFMEILAPELSDRVLADFLEIEGNQNVTMHIQSIDHSKAIKMVKRKLSDLEKTKIDEQKKAVRSGYDMDIMPADLALFLTEMKKLLQDLQSRNERLFYFTFMIVNTETSKDKLDNIVFGATSLAGKHNCILHRLDYQQEQGFMSCLPLGKNLIDIRRCMTTTATAGFVPFTTCELFQNGNALYYGINALSSNLLMADRKLLKNPNGLILGTPGSGKSFSAKREIVNVFLITDDDIAILDPEAEYAPLVQKLNGQVIKISPLSKQFINPMDISLDNMEEENPLILKSDFILSLFEVMMGKVQADERSIIDSCLQQVYMPYFLDPQNTQMPILEDLYNTILERNSPQAKHIAECMAIYVTGSLNVFNHRTNVDISNRVVCFDTKELGNALKEFGMLVVQDQIWSRVSRNRNDKKSTRYYIDEMHLLLGKEQTANYTVEIWKRFRKWGGIPTGLTQNVKDFLCSPQVANIFENSDFVYLLNQAGGDREILSKQLNISPHQLSYVTNSGAGEGLLIYGSIIIPFIDHFPKDTELYKIMTTKLEEV</sequence>
<gene>
    <name evidence="2" type="ORF">CLNEO_08990</name>
</gene>
<dbReference type="RefSeq" id="WP_066085128.1">
    <property type="nucleotide sequence ID" value="NZ_LRVM01000002.1"/>
</dbReference>
<comment type="caution">
    <text evidence="2">The sequence shown here is derived from an EMBL/GenBank/DDBJ whole genome shotgun (WGS) entry which is preliminary data.</text>
</comment>
<dbReference type="OrthoDB" id="9804380at2"/>
<evidence type="ECO:0000259" key="1">
    <source>
        <dbReference type="Pfam" id="PF19044"/>
    </source>
</evidence>
<protein>
    <submittedName>
        <fullName evidence="2">AAA-like domain protein</fullName>
    </submittedName>
</protein>
<keyword evidence="3" id="KW-1185">Reference proteome</keyword>
<dbReference type="InterPro" id="IPR051162">
    <property type="entry name" value="T4SS_component"/>
</dbReference>
<dbReference type="Gene3D" id="1.10.8.730">
    <property type="match status" value="1"/>
</dbReference>
<proteinExistence type="predicted"/>
<dbReference type="Proteomes" id="UP000070539">
    <property type="component" value="Unassembled WGS sequence"/>
</dbReference>
<evidence type="ECO:0000313" key="3">
    <source>
        <dbReference type="Proteomes" id="UP000070539"/>
    </source>
</evidence>
<dbReference type="STRING" id="36847.CLNEO_08990"/>
<dbReference type="PATRIC" id="fig|36847.3.peg.1056"/>
<dbReference type="Gene3D" id="3.40.50.300">
    <property type="entry name" value="P-loop containing nucleotide triphosphate hydrolases"/>
    <property type="match status" value="1"/>
</dbReference>
<organism evidence="2 3">
    <name type="scientific">Anaerotignum neopropionicum</name>
    <dbReference type="NCBI Taxonomy" id="36847"/>
    <lineage>
        <taxon>Bacteria</taxon>
        <taxon>Bacillati</taxon>
        <taxon>Bacillota</taxon>
        <taxon>Clostridia</taxon>
        <taxon>Lachnospirales</taxon>
        <taxon>Anaerotignaceae</taxon>
        <taxon>Anaerotignum</taxon>
    </lineage>
</organism>
<dbReference type="NCBIfam" id="NF045971">
    <property type="entry name" value="conju_CD1110"/>
    <property type="match status" value="1"/>
</dbReference>
<dbReference type="AlphaFoldDB" id="A0A136WGX5"/>